<sequence length="407" mass="46164">MLFRYHKIQDITKQVILNDLNVKSNIIKSELSKVDDNQLSIDKYQFKNKAESVVQEIADLQVYLEKNVDAFITTNELGNLELNEGEIEFKKEINSERRLNLKGEAKNSFEESKGKLVSPEKNKTQLIEQSNQNTGQNQYDESSSSVKQPDLSENNWTDICSDIFKELNLLREETGKITQKFISQLGDNINDNYQVLANNISALVDDIVPDNKENHLGPNILIESKDSGKMKDSPDLLAKNSLKNNKLMPQNALAENNVKRNVLMKGQQSNDIFNQPIPLKTVSSQINLKENLNINKRGHDNKNTETGKADLVTKIVEINTSVKGPNQLESNRKINQSRTTNERVSHIGQIVRDSQDIKKGEYHKRAVYLPETRIAKDLSLKNMLSILVSLILGGDCCHCPIYQAFKQ</sequence>
<proteinExistence type="predicted"/>
<evidence type="ECO:0000313" key="2">
    <source>
        <dbReference type="EMBL" id="QIL50573.1"/>
    </source>
</evidence>
<gene>
    <name evidence="2" type="ORF">G7084_04135</name>
</gene>
<organism evidence="2 3">
    <name type="scientific">Weissella coleopterorum</name>
    <dbReference type="NCBI Taxonomy" id="2714949"/>
    <lineage>
        <taxon>Bacteria</taxon>
        <taxon>Bacillati</taxon>
        <taxon>Bacillota</taxon>
        <taxon>Bacilli</taxon>
        <taxon>Lactobacillales</taxon>
        <taxon>Lactobacillaceae</taxon>
        <taxon>Weissella</taxon>
    </lineage>
</organism>
<dbReference type="Proteomes" id="UP000500741">
    <property type="component" value="Chromosome"/>
</dbReference>
<dbReference type="RefSeq" id="WP_166010312.1">
    <property type="nucleotide sequence ID" value="NZ_CP049888.1"/>
</dbReference>
<protein>
    <submittedName>
        <fullName evidence="2">Uncharacterized protein</fullName>
    </submittedName>
</protein>
<accession>A0A6G8B0B9</accession>
<keyword evidence="3" id="KW-1185">Reference proteome</keyword>
<evidence type="ECO:0000256" key="1">
    <source>
        <dbReference type="SAM" id="MobiDB-lite"/>
    </source>
</evidence>
<evidence type="ECO:0000313" key="3">
    <source>
        <dbReference type="Proteomes" id="UP000500741"/>
    </source>
</evidence>
<dbReference type="KEGG" id="wco:G7084_04135"/>
<reference evidence="2 3" key="1">
    <citation type="submission" date="2020-03" db="EMBL/GenBank/DDBJ databases">
        <title>Weissella sp. nov., isolated from Cybister lewisianus.</title>
        <authorList>
            <person name="Hyun D.-W."/>
            <person name="Bae J.-W."/>
        </authorList>
    </citation>
    <scope>NUCLEOTIDE SEQUENCE [LARGE SCALE GENOMIC DNA]</scope>
    <source>
        <strain evidence="2 3">HDW19</strain>
    </source>
</reference>
<feature type="region of interest" description="Disordered" evidence="1">
    <location>
        <begin position="131"/>
        <end position="151"/>
    </location>
</feature>
<name>A0A6G8B0B9_9LACO</name>
<dbReference type="EMBL" id="CP049888">
    <property type="protein sequence ID" value="QIL50573.1"/>
    <property type="molecule type" value="Genomic_DNA"/>
</dbReference>
<dbReference type="AlphaFoldDB" id="A0A6G8B0B9"/>